<sequence>MGSGPLPYRGTRKAVGELVSSSYVPWSRASTQGAWPCPAERGQPTPACQFVGRSREPIGESVRTWTWCCVTATVFRRAGPCVGPADLVTRQISFPLPIFFHSSFMEIQFTCRVVHSFKACILVVFSIVTGCGNVITI</sequence>
<dbReference type="EMBL" id="JACAGB010000008">
    <property type="protein sequence ID" value="KAF6346947.1"/>
    <property type="molecule type" value="Genomic_DNA"/>
</dbReference>
<accession>A0A7J7XB49</accession>
<evidence type="ECO:0000313" key="1">
    <source>
        <dbReference type="EMBL" id="KAF6346947.1"/>
    </source>
</evidence>
<protein>
    <submittedName>
        <fullName evidence="1">Uncharacterized protein</fullName>
    </submittedName>
</protein>
<dbReference type="Proteomes" id="UP000558488">
    <property type="component" value="Unassembled WGS sequence"/>
</dbReference>
<organism evidence="1 2">
    <name type="scientific">Pipistrellus kuhlii</name>
    <name type="common">Kuhl's pipistrelle</name>
    <dbReference type="NCBI Taxonomy" id="59472"/>
    <lineage>
        <taxon>Eukaryota</taxon>
        <taxon>Metazoa</taxon>
        <taxon>Chordata</taxon>
        <taxon>Craniata</taxon>
        <taxon>Vertebrata</taxon>
        <taxon>Euteleostomi</taxon>
        <taxon>Mammalia</taxon>
        <taxon>Eutheria</taxon>
        <taxon>Laurasiatheria</taxon>
        <taxon>Chiroptera</taxon>
        <taxon>Yangochiroptera</taxon>
        <taxon>Vespertilionidae</taxon>
        <taxon>Pipistrellus</taxon>
    </lineage>
</organism>
<gene>
    <name evidence="1" type="ORF">mPipKuh1_010674</name>
</gene>
<comment type="caution">
    <text evidence="1">The sequence shown here is derived from an EMBL/GenBank/DDBJ whole genome shotgun (WGS) entry which is preliminary data.</text>
</comment>
<dbReference type="AlphaFoldDB" id="A0A7J7XB49"/>
<name>A0A7J7XB49_PIPKU</name>
<proteinExistence type="predicted"/>
<evidence type="ECO:0000313" key="2">
    <source>
        <dbReference type="Proteomes" id="UP000558488"/>
    </source>
</evidence>
<keyword evidence="2" id="KW-1185">Reference proteome</keyword>
<reference evidence="1 2" key="1">
    <citation type="journal article" date="2020" name="Nature">
        <title>Six reference-quality genomes reveal evolution of bat adaptations.</title>
        <authorList>
            <person name="Jebb D."/>
            <person name="Huang Z."/>
            <person name="Pippel M."/>
            <person name="Hughes G.M."/>
            <person name="Lavrichenko K."/>
            <person name="Devanna P."/>
            <person name="Winkler S."/>
            <person name="Jermiin L.S."/>
            <person name="Skirmuntt E.C."/>
            <person name="Katzourakis A."/>
            <person name="Burkitt-Gray L."/>
            <person name="Ray D.A."/>
            <person name="Sullivan K.A.M."/>
            <person name="Roscito J.G."/>
            <person name="Kirilenko B.M."/>
            <person name="Davalos L.M."/>
            <person name="Corthals A.P."/>
            <person name="Power M.L."/>
            <person name="Jones G."/>
            <person name="Ransome R.D."/>
            <person name="Dechmann D.K.N."/>
            <person name="Locatelli A.G."/>
            <person name="Puechmaille S.J."/>
            <person name="Fedrigo O."/>
            <person name="Jarvis E.D."/>
            <person name="Hiller M."/>
            <person name="Vernes S.C."/>
            <person name="Myers E.W."/>
            <person name="Teeling E.C."/>
        </authorList>
    </citation>
    <scope>NUCLEOTIDE SEQUENCE [LARGE SCALE GENOMIC DNA]</scope>
    <source>
        <strain evidence="1">MPipKuh1</strain>
        <tissue evidence="1">Flight muscle</tissue>
    </source>
</reference>